<sequence>MHKTSLVVSLVRTKLHLGKTSEILASSLWISLGLLVDGTASCVTVH</sequence>
<accession>U4LE00</accession>
<organism evidence="1 2">
    <name type="scientific">Pyronema omphalodes (strain CBS 100304)</name>
    <name type="common">Pyronema confluens</name>
    <dbReference type="NCBI Taxonomy" id="1076935"/>
    <lineage>
        <taxon>Eukaryota</taxon>
        <taxon>Fungi</taxon>
        <taxon>Dikarya</taxon>
        <taxon>Ascomycota</taxon>
        <taxon>Pezizomycotina</taxon>
        <taxon>Pezizomycetes</taxon>
        <taxon>Pezizales</taxon>
        <taxon>Pyronemataceae</taxon>
        <taxon>Pyronema</taxon>
    </lineage>
</organism>
<evidence type="ECO:0000313" key="2">
    <source>
        <dbReference type="Proteomes" id="UP000018144"/>
    </source>
</evidence>
<reference evidence="1 2" key="1">
    <citation type="journal article" date="2013" name="PLoS Genet.">
        <title>The genome and development-dependent transcriptomes of Pyronema confluens: a window into fungal evolution.</title>
        <authorList>
            <person name="Traeger S."/>
            <person name="Altegoer F."/>
            <person name="Freitag M."/>
            <person name="Gabaldon T."/>
            <person name="Kempken F."/>
            <person name="Kumar A."/>
            <person name="Marcet-Houben M."/>
            <person name="Poggeler S."/>
            <person name="Stajich J.E."/>
            <person name="Nowrousian M."/>
        </authorList>
    </citation>
    <scope>NUCLEOTIDE SEQUENCE [LARGE SCALE GENOMIC DNA]</scope>
    <source>
        <strain evidence="2">CBS 100304</strain>
        <tissue evidence="1">Vegetative mycelium</tissue>
    </source>
</reference>
<keyword evidence="2" id="KW-1185">Reference proteome</keyword>
<dbReference type="EMBL" id="HF935354">
    <property type="protein sequence ID" value="CCX29757.1"/>
    <property type="molecule type" value="Genomic_DNA"/>
</dbReference>
<dbReference type="AlphaFoldDB" id="U4LE00"/>
<protein>
    <submittedName>
        <fullName evidence="1">Uncharacterized protein</fullName>
    </submittedName>
</protein>
<evidence type="ECO:0000313" key="1">
    <source>
        <dbReference type="EMBL" id="CCX29757.1"/>
    </source>
</evidence>
<gene>
    <name evidence="1" type="ORF">PCON_07083</name>
</gene>
<name>U4LE00_PYROM</name>
<proteinExistence type="predicted"/>
<dbReference type="Proteomes" id="UP000018144">
    <property type="component" value="Unassembled WGS sequence"/>
</dbReference>